<dbReference type="InterPro" id="IPR019479">
    <property type="entry name" value="Peroxiredoxin_C"/>
</dbReference>
<dbReference type="GO" id="GO:0008379">
    <property type="term" value="F:thioredoxin peroxidase activity"/>
    <property type="evidence" value="ECO:0007669"/>
    <property type="project" value="TreeGrafter"/>
</dbReference>
<dbReference type="Pfam" id="PF00578">
    <property type="entry name" value="AhpC-TSA"/>
    <property type="match status" value="1"/>
</dbReference>
<evidence type="ECO:0000313" key="10">
    <source>
        <dbReference type="EMBL" id="EST43234.1"/>
    </source>
</evidence>
<dbReference type="AlphaFoldDB" id="V6LVE0"/>
<keyword evidence="14" id="KW-1185">Reference proteome</keyword>
<feature type="active site" description="Cysteine sulfenic acid (-SOH) intermediate; for peroxidase activity" evidence="8">
    <location>
        <position position="50"/>
    </location>
</feature>
<dbReference type="VEuPathDB" id="GiardiaDB:SS50377_25979"/>
<dbReference type="Proteomes" id="UP000018208">
    <property type="component" value="Unassembled WGS sequence"/>
</dbReference>
<dbReference type="GO" id="GO:0006979">
    <property type="term" value="P:response to oxidative stress"/>
    <property type="evidence" value="ECO:0007669"/>
    <property type="project" value="TreeGrafter"/>
</dbReference>
<evidence type="ECO:0000313" key="11">
    <source>
        <dbReference type="EMBL" id="EST44769.1"/>
    </source>
</evidence>
<organism evidence="11">
    <name type="scientific">Spironucleus salmonicida</name>
    <dbReference type="NCBI Taxonomy" id="348837"/>
    <lineage>
        <taxon>Eukaryota</taxon>
        <taxon>Metamonada</taxon>
        <taxon>Diplomonadida</taxon>
        <taxon>Hexamitidae</taxon>
        <taxon>Hexamitinae</taxon>
        <taxon>Spironucleus</taxon>
    </lineage>
</organism>
<dbReference type="EMBL" id="KI546140">
    <property type="protein sequence ID" value="EST43234.1"/>
    <property type="molecule type" value="Genomic_DNA"/>
</dbReference>
<keyword evidence="7" id="KW-0049">Antioxidant</keyword>
<dbReference type="GO" id="GO:0005829">
    <property type="term" value="C:cytosol"/>
    <property type="evidence" value="ECO:0007669"/>
    <property type="project" value="TreeGrafter"/>
</dbReference>
<dbReference type="OrthoDB" id="185659at2759"/>
<evidence type="ECO:0000256" key="5">
    <source>
        <dbReference type="ARBA" id="ARBA00023157"/>
    </source>
</evidence>
<comment type="subcellular location">
    <subcellularLocation>
        <location evidence="1">Cytoplasm</location>
    </subcellularLocation>
</comment>
<keyword evidence="7" id="KW-0575">Peroxidase</keyword>
<keyword evidence="3" id="KW-0963">Cytoplasm</keyword>
<comment type="function">
    <text evidence="7">Thiol-specific peroxidase that catalyzes the reduction of hydrogen peroxide and organic hydroperoxides to water and alcohols, respectively.</text>
</comment>
<reference evidence="11 12" key="1">
    <citation type="journal article" date="2014" name="PLoS Genet.">
        <title>The Genome of Spironucleus salmonicida Highlights a Fish Pathogen Adapted to Fluctuating Environments.</title>
        <authorList>
            <person name="Xu F."/>
            <person name="Jerlstrom-Hultqvist J."/>
            <person name="Einarsson E."/>
            <person name="Astvaldsson A."/>
            <person name="Svard S.G."/>
            <person name="Andersson J.O."/>
        </authorList>
    </citation>
    <scope>NUCLEOTIDE SEQUENCE</scope>
    <source>
        <strain evidence="12">ATCC 50377</strain>
    </source>
</reference>
<evidence type="ECO:0000256" key="2">
    <source>
        <dbReference type="ARBA" id="ARBA00009796"/>
    </source>
</evidence>
<evidence type="ECO:0000256" key="1">
    <source>
        <dbReference type="ARBA" id="ARBA00004496"/>
    </source>
</evidence>
<dbReference type="InterPro" id="IPR050217">
    <property type="entry name" value="Peroxiredoxin"/>
</dbReference>
<dbReference type="GO" id="GO:0033554">
    <property type="term" value="P:cellular response to stress"/>
    <property type="evidence" value="ECO:0007669"/>
    <property type="project" value="TreeGrafter"/>
</dbReference>
<evidence type="ECO:0000259" key="9">
    <source>
        <dbReference type="PROSITE" id="PS51352"/>
    </source>
</evidence>
<dbReference type="InterPro" id="IPR024706">
    <property type="entry name" value="Peroxiredoxin_AhpC-typ"/>
</dbReference>
<dbReference type="GO" id="GO:0042744">
    <property type="term" value="P:hydrogen peroxide catabolic process"/>
    <property type="evidence" value="ECO:0007669"/>
    <property type="project" value="TreeGrafter"/>
</dbReference>
<dbReference type="PANTHER" id="PTHR10681:SF128">
    <property type="entry name" value="THIOREDOXIN-DEPENDENT PEROXIDE REDUCTASE, MITOCHONDRIAL"/>
    <property type="match status" value="1"/>
</dbReference>
<dbReference type="FunFam" id="3.40.30.10:FF:000002">
    <property type="entry name" value="Alkyl hydroperoxide reductase C"/>
    <property type="match status" value="1"/>
</dbReference>
<dbReference type="PROSITE" id="PS51352">
    <property type="entry name" value="THIOREDOXIN_2"/>
    <property type="match status" value="1"/>
</dbReference>
<accession>V6LVE0</accession>
<protein>
    <submittedName>
        <fullName evidence="11">Peroxiredoxin</fullName>
    </submittedName>
</protein>
<dbReference type="InterPro" id="IPR000866">
    <property type="entry name" value="AhpC/TSA"/>
</dbReference>
<sequence length="198" mass="21947">MPIPQPGSPAPDFKVQVLTPDMTFATRQLSDYKGKYLVVMFYPMDFTFVCPSEIIKFTEAAESLRKHNCEIIVGSCDSHFSHYAWCLQDRNEGGIGVCKCDLFADKSCTMAEAYGVLIPGAGVPLRGNFIISDKGIIRSVTVNDLPVGRSVEECVRVVKAFQHADKTGCDIPCGWTPENNETITPTIAGMKEYFKKNY</sequence>
<reference evidence="12" key="2">
    <citation type="submission" date="2020-12" db="EMBL/GenBank/DDBJ databases">
        <title>New Spironucleus salmonicida genome in near-complete chromosomes.</title>
        <authorList>
            <person name="Xu F."/>
            <person name="Kurt Z."/>
            <person name="Jimenez-Gonzalez A."/>
            <person name="Astvaldsson A."/>
            <person name="Andersson J.O."/>
            <person name="Svard S.G."/>
        </authorList>
    </citation>
    <scope>NUCLEOTIDE SEQUENCE</scope>
    <source>
        <strain evidence="12">ATCC 50377</strain>
    </source>
</reference>
<name>V6LVE0_9EUKA</name>
<dbReference type="CDD" id="cd03015">
    <property type="entry name" value="PRX_Typ2cys"/>
    <property type="match status" value="1"/>
</dbReference>
<dbReference type="GO" id="GO:0045454">
    <property type="term" value="P:cell redox homeostasis"/>
    <property type="evidence" value="ECO:0007669"/>
    <property type="project" value="TreeGrafter"/>
</dbReference>
<evidence type="ECO:0000313" key="14">
    <source>
        <dbReference type="Proteomes" id="UP000018208"/>
    </source>
</evidence>
<dbReference type="InterPro" id="IPR013766">
    <property type="entry name" value="Thioredoxin_domain"/>
</dbReference>
<feature type="domain" description="Thioredoxin" evidence="9">
    <location>
        <begin position="4"/>
        <end position="163"/>
    </location>
</feature>
<evidence type="ECO:0000256" key="3">
    <source>
        <dbReference type="ARBA" id="ARBA00022490"/>
    </source>
</evidence>
<gene>
    <name evidence="11" type="ORF">SS50377_15339</name>
    <name evidence="10" type="ORF">SS50377_17099</name>
    <name evidence="12" type="ORF">SS50377_25979</name>
    <name evidence="13" type="ORF">SS50377_26011</name>
</gene>
<dbReference type="PIRSF" id="PIRSF000239">
    <property type="entry name" value="AHPC"/>
    <property type="match status" value="1"/>
</dbReference>
<dbReference type="PANTHER" id="PTHR10681">
    <property type="entry name" value="THIOREDOXIN PEROXIDASE"/>
    <property type="match status" value="1"/>
</dbReference>
<dbReference type="EMBL" id="AUWU02000006">
    <property type="protein sequence ID" value="KAH0571815.1"/>
    <property type="molecule type" value="Genomic_DNA"/>
</dbReference>
<comment type="similarity">
    <text evidence="2">Belongs to the peroxiredoxin family. AhpC/Prx1 subfamily.</text>
</comment>
<evidence type="ECO:0000256" key="4">
    <source>
        <dbReference type="ARBA" id="ARBA00023002"/>
    </source>
</evidence>
<keyword evidence="6 7" id="KW-0676">Redox-active center</keyword>
<evidence type="ECO:0000313" key="13">
    <source>
        <dbReference type="EMBL" id="KAH0571815.1"/>
    </source>
</evidence>
<keyword evidence="4 7" id="KW-0560">Oxidoreductase</keyword>
<evidence type="ECO:0000256" key="7">
    <source>
        <dbReference type="PIRNR" id="PIRNR000239"/>
    </source>
</evidence>
<keyword evidence="5" id="KW-1015">Disulfide bond</keyword>
<dbReference type="SUPFAM" id="SSF52833">
    <property type="entry name" value="Thioredoxin-like"/>
    <property type="match status" value="1"/>
</dbReference>
<proteinExistence type="inferred from homology"/>
<dbReference type="Pfam" id="PF10417">
    <property type="entry name" value="1-cysPrx_C"/>
    <property type="match status" value="1"/>
</dbReference>
<dbReference type="VEuPathDB" id="GiardiaDB:SS50377_26011"/>
<evidence type="ECO:0000313" key="12">
    <source>
        <dbReference type="EMBL" id="KAH0571783.1"/>
    </source>
</evidence>
<evidence type="ECO:0000256" key="6">
    <source>
        <dbReference type="ARBA" id="ARBA00023284"/>
    </source>
</evidence>
<dbReference type="Gene3D" id="3.40.30.10">
    <property type="entry name" value="Glutaredoxin"/>
    <property type="match status" value="1"/>
</dbReference>
<dbReference type="EMBL" id="KI546110">
    <property type="protein sequence ID" value="EST44769.1"/>
    <property type="molecule type" value="Genomic_DNA"/>
</dbReference>
<dbReference type="EMBL" id="AUWU02000006">
    <property type="protein sequence ID" value="KAH0571783.1"/>
    <property type="molecule type" value="Genomic_DNA"/>
</dbReference>
<evidence type="ECO:0000256" key="8">
    <source>
        <dbReference type="PIRSR" id="PIRSR000239-1"/>
    </source>
</evidence>
<dbReference type="InterPro" id="IPR036249">
    <property type="entry name" value="Thioredoxin-like_sf"/>
</dbReference>